<evidence type="ECO:0000256" key="1">
    <source>
        <dbReference type="SAM" id="SignalP"/>
    </source>
</evidence>
<accession>A0A2N9W3E8</accession>
<dbReference type="Gene3D" id="2.60.120.10">
    <property type="entry name" value="Jelly Rolls"/>
    <property type="match status" value="1"/>
</dbReference>
<comment type="caution">
    <text evidence="2">The sequence shown here is derived from an EMBL/GenBank/DDBJ whole genome shotgun (WGS) entry which is preliminary data.</text>
</comment>
<organism evidence="2 3">
    <name type="scientific">Phyllobacterium zundukense</name>
    <dbReference type="NCBI Taxonomy" id="1867719"/>
    <lineage>
        <taxon>Bacteria</taxon>
        <taxon>Pseudomonadati</taxon>
        <taxon>Pseudomonadota</taxon>
        <taxon>Alphaproteobacteria</taxon>
        <taxon>Hyphomicrobiales</taxon>
        <taxon>Phyllobacteriaceae</taxon>
        <taxon>Phyllobacterium</taxon>
    </lineage>
</organism>
<dbReference type="EMBL" id="MZMT01000003">
    <property type="protein sequence ID" value="PIO46266.1"/>
    <property type="molecule type" value="Genomic_DNA"/>
</dbReference>
<evidence type="ECO:0008006" key="4">
    <source>
        <dbReference type="Google" id="ProtNLM"/>
    </source>
</evidence>
<dbReference type="PROSITE" id="PS51318">
    <property type="entry name" value="TAT"/>
    <property type="match status" value="1"/>
</dbReference>
<dbReference type="OrthoDB" id="8020165at2"/>
<feature type="chain" id="PRO_5014899571" description="Cupin" evidence="1">
    <location>
        <begin position="32"/>
        <end position="142"/>
    </location>
</feature>
<dbReference type="Proteomes" id="UP000232163">
    <property type="component" value="Unassembled WGS sequence"/>
</dbReference>
<evidence type="ECO:0000313" key="3">
    <source>
        <dbReference type="Proteomes" id="UP000232163"/>
    </source>
</evidence>
<reference evidence="2 3" key="1">
    <citation type="journal article" date="2017" name="Int J Environ Stud">
        <title>Does the Miocene-Pliocene relict legume Oxytropis triphylla form nitrogen-fixing nodules with a combination of bacterial strains?</title>
        <authorList>
            <person name="Safronova V."/>
            <person name="Belimov A."/>
            <person name="Sazanova A."/>
            <person name="Kuznetsova I."/>
            <person name="Popova J."/>
            <person name="Andronov E."/>
            <person name="Verkhozina A."/>
            <person name="Tikhonovich I."/>
        </authorList>
    </citation>
    <scope>NUCLEOTIDE SEQUENCE [LARGE SCALE GENOMIC DNA]</scope>
    <source>
        <strain evidence="2 3">Tri-38</strain>
    </source>
</reference>
<dbReference type="RefSeq" id="WP_099999578.1">
    <property type="nucleotide sequence ID" value="NZ_CP017940.1"/>
</dbReference>
<name>A0A2N9W3E8_9HYPH</name>
<keyword evidence="3" id="KW-1185">Reference proteome</keyword>
<evidence type="ECO:0000313" key="2">
    <source>
        <dbReference type="EMBL" id="PIO46266.1"/>
    </source>
</evidence>
<dbReference type="InterPro" id="IPR006311">
    <property type="entry name" value="TAT_signal"/>
</dbReference>
<dbReference type="AlphaFoldDB" id="A0A2N9W3E8"/>
<dbReference type="InterPro" id="IPR014710">
    <property type="entry name" value="RmlC-like_jellyroll"/>
</dbReference>
<keyword evidence="1" id="KW-0732">Signal</keyword>
<sequence>MKDMNRRSALALGLAATAAAPLLTFASPALAKTKEYGPNDGKELAPGVRIVESGTFKSDIPAYKSINMVDIVFQPGAVIPETMMDNDMLCYITAGEFTIKKPDREFKIKEGEMYACAKGKTDMATNTSSVVGIHTIGILIPA</sequence>
<protein>
    <recommendedName>
        <fullName evidence="4">Cupin</fullName>
    </recommendedName>
</protein>
<proteinExistence type="predicted"/>
<feature type="signal peptide" evidence="1">
    <location>
        <begin position="1"/>
        <end position="31"/>
    </location>
</feature>
<gene>
    <name evidence="2" type="ORF">B5P45_00190</name>
</gene>
<dbReference type="SUPFAM" id="SSF51182">
    <property type="entry name" value="RmlC-like cupins"/>
    <property type="match status" value="1"/>
</dbReference>
<dbReference type="InterPro" id="IPR011051">
    <property type="entry name" value="RmlC_Cupin_sf"/>
</dbReference>
<dbReference type="KEGG" id="pht:BLM14_11865"/>